<accession>A0A918X721</accession>
<feature type="domain" description="FAD/NAD(P)-binding" evidence="1">
    <location>
        <begin position="8"/>
        <end position="122"/>
    </location>
</feature>
<dbReference type="AlphaFoldDB" id="A0A918X721"/>
<organism evidence="2 3">
    <name type="scientific">Streptomyces finlayi</name>
    <dbReference type="NCBI Taxonomy" id="67296"/>
    <lineage>
        <taxon>Bacteria</taxon>
        <taxon>Bacillati</taxon>
        <taxon>Actinomycetota</taxon>
        <taxon>Actinomycetes</taxon>
        <taxon>Kitasatosporales</taxon>
        <taxon>Streptomycetaceae</taxon>
        <taxon>Streptomyces</taxon>
    </lineage>
</organism>
<dbReference type="GO" id="GO:0050660">
    <property type="term" value="F:flavin adenine dinucleotide binding"/>
    <property type="evidence" value="ECO:0007669"/>
    <property type="project" value="TreeGrafter"/>
</dbReference>
<evidence type="ECO:0000313" key="2">
    <source>
        <dbReference type="EMBL" id="GHD16107.1"/>
    </source>
</evidence>
<reference evidence="2" key="1">
    <citation type="journal article" date="2014" name="Int. J. Syst. Evol. Microbiol.">
        <title>Complete genome sequence of Corynebacterium casei LMG S-19264T (=DSM 44701T), isolated from a smear-ripened cheese.</title>
        <authorList>
            <consortium name="US DOE Joint Genome Institute (JGI-PGF)"/>
            <person name="Walter F."/>
            <person name="Albersmeier A."/>
            <person name="Kalinowski J."/>
            <person name="Ruckert C."/>
        </authorList>
    </citation>
    <scope>NUCLEOTIDE SEQUENCE</scope>
    <source>
        <strain evidence="2">JCM 4637</strain>
    </source>
</reference>
<dbReference type="InterPro" id="IPR036188">
    <property type="entry name" value="FAD/NAD-bd_sf"/>
</dbReference>
<evidence type="ECO:0000313" key="3">
    <source>
        <dbReference type="Proteomes" id="UP000638353"/>
    </source>
</evidence>
<dbReference type="PRINTS" id="PR00368">
    <property type="entry name" value="FADPNR"/>
</dbReference>
<dbReference type="Gene3D" id="3.50.50.60">
    <property type="entry name" value="FAD/NAD(P)-binding domain"/>
    <property type="match status" value="2"/>
</dbReference>
<dbReference type="PANTHER" id="PTHR43014:SF2">
    <property type="entry name" value="MERCURIC REDUCTASE"/>
    <property type="match status" value="1"/>
</dbReference>
<reference evidence="2" key="2">
    <citation type="submission" date="2020-09" db="EMBL/GenBank/DDBJ databases">
        <authorList>
            <person name="Sun Q."/>
            <person name="Ohkuma M."/>
        </authorList>
    </citation>
    <scope>NUCLEOTIDE SEQUENCE</scope>
    <source>
        <strain evidence="2">JCM 4637</strain>
    </source>
</reference>
<dbReference type="SUPFAM" id="SSF51905">
    <property type="entry name" value="FAD/NAD(P)-binding domain"/>
    <property type="match status" value="1"/>
</dbReference>
<evidence type="ECO:0000259" key="1">
    <source>
        <dbReference type="Pfam" id="PF07992"/>
    </source>
</evidence>
<sequence length="302" mass="31158">MSNKGQTDLVVVGAGPAGVAAAVMAASLGMHVVLVEAEQVGSKIRTISALANVPGQWKTGDQLAAAYAADVATLERDNSTTLLLGRAASVSVTQDGVTVALQGGGELSAAAAVIATGVATASPQETRWISAPADFNLAPLWRAAPEDVAGRTYVLGGDRPLGTWLRAHPVSADLYVLVPPEDDYKILEVSQDRRVHVVPISQVTVAHSPDAGSPWLLSTVDRGGAPRSYAVDTVFGNLGSRPAALPGLARGSDGYCPPEAQHPRILVAGDLRASRFQRIVTAQGSGAEAVLARYYDAALPSV</sequence>
<dbReference type="RefSeq" id="WP_189828234.1">
    <property type="nucleotide sequence ID" value="NZ_BMVC01000024.1"/>
</dbReference>
<gene>
    <name evidence="2" type="ORF">GCM10010334_76820</name>
</gene>
<dbReference type="InterPro" id="IPR023753">
    <property type="entry name" value="FAD/NAD-binding_dom"/>
</dbReference>
<protein>
    <submittedName>
        <fullName evidence="2">Oxidoreductase</fullName>
    </submittedName>
</protein>
<dbReference type="PRINTS" id="PR00469">
    <property type="entry name" value="PNDRDTASEII"/>
</dbReference>
<name>A0A918X721_9ACTN</name>
<comment type="caution">
    <text evidence="2">The sequence shown here is derived from an EMBL/GenBank/DDBJ whole genome shotgun (WGS) entry which is preliminary data.</text>
</comment>
<dbReference type="PANTHER" id="PTHR43014">
    <property type="entry name" value="MERCURIC REDUCTASE"/>
    <property type="match status" value="1"/>
</dbReference>
<dbReference type="EMBL" id="BMVC01000024">
    <property type="protein sequence ID" value="GHD16107.1"/>
    <property type="molecule type" value="Genomic_DNA"/>
</dbReference>
<dbReference type="Pfam" id="PF07992">
    <property type="entry name" value="Pyr_redox_2"/>
    <property type="match status" value="1"/>
</dbReference>
<dbReference type="GO" id="GO:0003955">
    <property type="term" value="F:NAD(P)H dehydrogenase (quinone) activity"/>
    <property type="evidence" value="ECO:0007669"/>
    <property type="project" value="TreeGrafter"/>
</dbReference>
<dbReference type="Proteomes" id="UP000638353">
    <property type="component" value="Unassembled WGS sequence"/>
</dbReference>
<proteinExistence type="predicted"/>